<dbReference type="OrthoDB" id="6502028at2"/>
<feature type="transmembrane region" description="Helical" evidence="5">
    <location>
        <begin position="125"/>
        <end position="147"/>
    </location>
</feature>
<keyword evidence="8" id="KW-1185">Reference proteome</keyword>
<evidence type="ECO:0000256" key="2">
    <source>
        <dbReference type="ARBA" id="ARBA00022692"/>
    </source>
</evidence>
<protein>
    <submittedName>
        <fullName evidence="7">O-antigen ligase family protein</fullName>
    </submittedName>
</protein>
<feature type="transmembrane region" description="Helical" evidence="5">
    <location>
        <begin position="230"/>
        <end position="253"/>
    </location>
</feature>
<evidence type="ECO:0000259" key="6">
    <source>
        <dbReference type="Pfam" id="PF04932"/>
    </source>
</evidence>
<dbReference type="InterPro" id="IPR051533">
    <property type="entry name" value="WaaL-like"/>
</dbReference>
<proteinExistence type="predicted"/>
<dbReference type="PANTHER" id="PTHR37422">
    <property type="entry name" value="TEICHURONIC ACID BIOSYNTHESIS PROTEIN TUAE"/>
    <property type="match status" value="1"/>
</dbReference>
<feature type="transmembrane region" description="Helical" evidence="5">
    <location>
        <begin position="95"/>
        <end position="113"/>
    </location>
</feature>
<dbReference type="PANTHER" id="PTHR37422:SF17">
    <property type="entry name" value="O-ANTIGEN LIGASE"/>
    <property type="match status" value="1"/>
</dbReference>
<feature type="transmembrane region" description="Helical" evidence="5">
    <location>
        <begin position="386"/>
        <end position="406"/>
    </location>
</feature>
<dbReference type="GO" id="GO:0016020">
    <property type="term" value="C:membrane"/>
    <property type="evidence" value="ECO:0007669"/>
    <property type="project" value="UniProtKB-SubCell"/>
</dbReference>
<feature type="transmembrane region" description="Helical" evidence="5">
    <location>
        <begin position="184"/>
        <end position="201"/>
    </location>
</feature>
<feature type="transmembrane region" description="Helical" evidence="5">
    <location>
        <begin position="363"/>
        <end position="380"/>
    </location>
</feature>
<dbReference type="RefSeq" id="WP_108900743.1">
    <property type="nucleotide sequence ID" value="NZ_CP029185.2"/>
</dbReference>
<feature type="transmembrane region" description="Helical" evidence="5">
    <location>
        <begin position="65"/>
        <end position="83"/>
    </location>
</feature>
<evidence type="ECO:0000256" key="5">
    <source>
        <dbReference type="SAM" id="Phobius"/>
    </source>
</evidence>
<gene>
    <name evidence="7" type="ORF">HYN51_09015</name>
</gene>
<feature type="transmembrane region" description="Helical" evidence="5">
    <location>
        <begin position="12"/>
        <end position="32"/>
    </location>
</feature>
<evidence type="ECO:0000256" key="3">
    <source>
        <dbReference type="ARBA" id="ARBA00022989"/>
    </source>
</evidence>
<evidence type="ECO:0000256" key="4">
    <source>
        <dbReference type="ARBA" id="ARBA00023136"/>
    </source>
</evidence>
<evidence type="ECO:0000313" key="7">
    <source>
        <dbReference type="EMBL" id="AWH88685.1"/>
    </source>
</evidence>
<evidence type="ECO:0000256" key="1">
    <source>
        <dbReference type="ARBA" id="ARBA00004141"/>
    </source>
</evidence>
<feature type="transmembrane region" description="Helical" evidence="5">
    <location>
        <begin position="153"/>
        <end position="177"/>
    </location>
</feature>
<dbReference type="KEGG" id="lpv:HYN51_09015"/>
<keyword evidence="4 5" id="KW-0472">Membrane</keyword>
<sequence length="419" mass="47699">MSRIIKNKIYQFNEAPVIVFLISLALSFALPYDAISRYALYIALYLSVIYIFIRRNSIRNRELILPLVIILFGIFEMSWAALFKSIDYNIVNIEYIRSAKRMISCAVILFHLISIKDRVGKKTLFLSGVMLLISYLYLSFSGIYYHIQTGERIGFGLAATIGGYIYAVQALLVMYIVYVSRIKYSSVLLVVLSLFTFYVVLMTETRAVIIIYPLCITLFFIKLKIINIKYLLVLAVLIAAGVSTNLISLQPIISRMDSTVYEVNAYQGGTVGTSLGARFSLWKAGLHIICEHPYGISADERNILARKYITEEQYSNPAALAALEFHLHNDVINIGSLQGIAGMLFLLVFYVSLIYYSFIITRSILISALLMIPTIFFGLSDTLLYSNKYVCVMLLSLILYLCFSYLDNRELEKYKVKTY</sequence>
<evidence type="ECO:0000313" key="8">
    <source>
        <dbReference type="Proteomes" id="UP000244908"/>
    </source>
</evidence>
<dbReference type="GO" id="GO:0016874">
    <property type="term" value="F:ligase activity"/>
    <property type="evidence" value="ECO:0007669"/>
    <property type="project" value="UniProtKB-KW"/>
</dbReference>
<keyword evidence="7" id="KW-0436">Ligase</keyword>
<reference evidence="7 8" key="1">
    <citation type="journal article" date="2019" name="Int. J. Syst. Evol. Microbiol.">
        <title>Limnobaculum parvum gen. nov., sp. nov., isolated from a freshwater lake.</title>
        <authorList>
            <person name="Baek C."/>
            <person name="Shin S.K."/>
            <person name="Yi H."/>
        </authorList>
    </citation>
    <scope>NUCLEOTIDE SEQUENCE [LARGE SCALE GENOMIC DNA]</scope>
    <source>
        <strain evidence="7 8">HYN0051</strain>
    </source>
</reference>
<dbReference type="Pfam" id="PF04932">
    <property type="entry name" value="Wzy_C"/>
    <property type="match status" value="1"/>
</dbReference>
<feature type="domain" description="O-antigen ligase-related" evidence="6">
    <location>
        <begin position="192"/>
        <end position="347"/>
    </location>
</feature>
<comment type="subcellular location">
    <subcellularLocation>
        <location evidence="1">Membrane</location>
        <topology evidence="1">Multi-pass membrane protein</topology>
    </subcellularLocation>
</comment>
<keyword evidence="2 5" id="KW-0812">Transmembrane</keyword>
<dbReference type="Proteomes" id="UP000244908">
    <property type="component" value="Chromosome"/>
</dbReference>
<organism evidence="7 8">
    <name type="scientific">Limnobaculum parvum</name>
    <dbReference type="NCBI Taxonomy" id="2172103"/>
    <lineage>
        <taxon>Bacteria</taxon>
        <taxon>Pseudomonadati</taxon>
        <taxon>Pseudomonadota</taxon>
        <taxon>Gammaproteobacteria</taxon>
        <taxon>Enterobacterales</taxon>
        <taxon>Budviciaceae</taxon>
        <taxon>Limnobaculum</taxon>
    </lineage>
</organism>
<feature type="transmembrane region" description="Helical" evidence="5">
    <location>
        <begin position="38"/>
        <end position="53"/>
    </location>
</feature>
<keyword evidence="3 5" id="KW-1133">Transmembrane helix</keyword>
<name>A0A2Y9TYB6_9GAMM</name>
<feature type="transmembrane region" description="Helical" evidence="5">
    <location>
        <begin position="337"/>
        <end position="356"/>
    </location>
</feature>
<dbReference type="AlphaFoldDB" id="A0A2Y9TYB6"/>
<accession>A0A2Y9TYB6</accession>
<feature type="transmembrane region" description="Helical" evidence="5">
    <location>
        <begin position="207"/>
        <end position="223"/>
    </location>
</feature>
<dbReference type="InterPro" id="IPR007016">
    <property type="entry name" value="O-antigen_ligase-rel_domated"/>
</dbReference>
<dbReference type="EMBL" id="CP029185">
    <property type="protein sequence ID" value="AWH88685.1"/>
    <property type="molecule type" value="Genomic_DNA"/>
</dbReference>